<evidence type="ECO:0000256" key="1">
    <source>
        <dbReference type="SAM" id="MobiDB-lite"/>
    </source>
</evidence>
<name>A0A915IMZ0_ROMCU</name>
<sequence>MVQMDEGVMVWDCFRHSGVGTSVWIDQFQKTAGKRTGDKEKTGKGKDKTPKETEIENYYLTLKYSHVHDGCGDKMAALNCPRRSKMDKANIDCLLLGYLRDGVKIQEEDDDDSIEEALKMYEKLRTRPELTDKKKSKTGVTLSKNAQKTGGESSLNGSLDRTNGSLDQSNGLLDRMDESLYDEMDS</sequence>
<dbReference type="Proteomes" id="UP000887565">
    <property type="component" value="Unplaced"/>
</dbReference>
<dbReference type="AlphaFoldDB" id="A0A915IMZ0"/>
<organism evidence="2 3">
    <name type="scientific">Romanomermis culicivorax</name>
    <name type="common">Nematode worm</name>
    <dbReference type="NCBI Taxonomy" id="13658"/>
    <lineage>
        <taxon>Eukaryota</taxon>
        <taxon>Metazoa</taxon>
        <taxon>Ecdysozoa</taxon>
        <taxon>Nematoda</taxon>
        <taxon>Enoplea</taxon>
        <taxon>Dorylaimia</taxon>
        <taxon>Mermithida</taxon>
        <taxon>Mermithoidea</taxon>
        <taxon>Mermithidae</taxon>
        <taxon>Romanomermis</taxon>
    </lineage>
</organism>
<evidence type="ECO:0000313" key="3">
    <source>
        <dbReference type="WBParaSite" id="nRc.2.0.1.t15548-RA"/>
    </source>
</evidence>
<accession>A0A915IMZ0</accession>
<feature type="compositionally biased region" description="Polar residues" evidence="1">
    <location>
        <begin position="138"/>
        <end position="171"/>
    </location>
</feature>
<protein>
    <submittedName>
        <fullName evidence="3">Uncharacterized protein</fullName>
    </submittedName>
</protein>
<dbReference type="WBParaSite" id="nRc.2.0.1.t15548-RA">
    <property type="protein sequence ID" value="nRc.2.0.1.t15548-RA"/>
    <property type="gene ID" value="nRc.2.0.1.g15548"/>
</dbReference>
<proteinExistence type="predicted"/>
<evidence type="ECO:0000313" key="2">
    <source>
        <dbReference type="Proteomes" id="UP000887565"/>
    </source>
</evidence>
<keyword evidence="2" id="KW-1185">Reference proteome</keyword>
<feature type="region of interest" description="Disordered" evidence="1">
    <location>
        <begin position="129"/>
        <end position="186"/>
    </location>
</feature>
<reference evidence="3" key="1">
    <citation type="submission" date="2022-11" db="UniProtKB">
        <authorList>
            <consortium name="WormBaseParasite"/>
        </authorList>
    </citation>
    <scope>IDENTIFICATION</scope>
</reference>